<keyword evidence="1" id="KW-0805">Transcription regulation</keyword>
<protein>
    <submittedName>
        <fullName evidence="7">DNA-binding response regulator</fullName>
    </submittedName>
</protein>
<dbReference type="SMART" id="SM00421">
    <property type="entry name" value="HTH_LUXR"/>
    <property type="match status" value="1"/>
</dbReference>
<evidence type="ECO:0000313" key="8">
    <source>
        <dbReference type="Proteomes" id="UP000271003"/>
    </source>
</evidence>
<dbReference type="OrthoDB" id="9802186at2"/>
<keyword evidence="8" id="KW-1185">Reference proteome</keyword>
<feature type="modified residue" description="4-aspartylphosphate" evidence="4">
    <location>
        <position position="55"/>
    </location>
</feature>
<dbReference type="GO" id="GO:0006355">
    <property type="term" value="P:regulation of DNA-templated transcription"/>
    <property type="evidence" value="ECO:0007669"/>
    <property type="project" value="InterPro"/>
</dbReference>
<evidence type="ECO:0000259" key="5">
    <source>
        <dbReference type="PROSITE" id="PS50043"/>
    </source>
</evidence>
<dbReference type="Gene3D" id="3.40.50.2300">
    <property type="match status" value="1"/>
</dbReference>
<evidence type="ECO:0000256" key="3">
    <source>
        <dbReference type="ARBA" id="ARBA00023163"/>
    </source>
</evidence>
<sequence>MDIRPLVRLVDDDTDFRRSQELFLGMSGFEVRGYGSARELLDGDDFRRPGCLVLDIRMPVMTGLELQQALVDRGVTRDLPVVFLTGHGDLQAAVHTFKNGAFDFIEKKGDPMRLKEAVEKACVFSVAAYERADIVRRKRAAFDALTEREKDVLVPAARGKTNKEIAAALGIGVETVKMHRANAFGKLGLQGALEAYRWLEGLDGPGVDERKEASE</sequence>
<dbReference type="PANTHER" id="PTHR44688:SF16">
    <property type="entry name" value="DNA-BINDING TRANSCRIPTIONAL ACTIVATOR DEVR_DOSR"/>
    <property type="match status" value="1"/>
</dbReference>
<dbReference type="GO" id="GO:0003677">
    <property type="term" value="F:DNA binding"/>
    <property type="evidence" value="ECO:0007669"/>
    <property type="project" value="UniProtKB-KW"/>
</dbReference>
<dbReference type="PRINTS" id="PR00038">
    <property type="entry name" value="HTHLUXR"/>
</dbReference>
<keyword evidence="4" id="KW-0597">Phosphoprotein</keyword>
<dbReference type="SUPFAM" id="SSF46894">
    <property type="entry name" value="C-terminal effector domain of the bipartite response regulators"/>
    <property type="match status" value="1"/>
</dbReference>
<dbReference type="InterPro" id="IPR001789">
    <property type="entry name" value="Sig_transdc_resp-reg_receiver"/>
</dbReference>
<dbReference type="Pfam" id="PF00196">
    <property type="entry name" value="GerE"/>
    <property type="match status" value="1"/>
</dbReference>
<dbReference type="Gene3D" id="1.10.10.10">
    <property type="entry name" value="Winged helix-like DNA-binding domain superfamily/Winged helix DNA-binding domain"/>
    <property type="match status" value="1"/>
</dbReference>
<name>A0A2Z6IAR0_9BURK</name>
<dbReference type="PROSITE" id="PS50110">
    <property type="entry name" value="RESPONSE_REGULATORY"/>
    <property type="match status" value="1"/>
</dbReference>
<dbReference type="EMBL" id="AP018786">
    <property type="protein sequence ID" value="BBF22980.1"/>
    <property type="molecule type" value="Genomic_DNA"/>
</dbReference>
<dbReference type="InterPro" id="IPR011006">
    <property type="entry name" value="CheY-like_superfamily"/>
</dbReference>
<evidence type="ECO:0000256" key="4">
    <source>
        <dbReference type="PROSITE-ProRule" id="PRU00169"/>
    </source>
</evidence>
<dbReference type="InterPro" id="IPR016032">
    <property type="entry name" value="Sig_transdc_resp-reg_C-effctor"/>
</dbReference>
<dbReference type="KEGG" id="sutt:SUTMEG_08710"/>
<feature type="domain" description="HTH luxR-type" evidence="5">
    <location>
        <begin position="138"/>
        <end position="203"/>
    </location>
</feature>
<dbReference type="PROSITE" id="PS00622">
    <property type="entry name" value="HTH_LUXR_1"/>
    <property type="match status" value="1"/>
</dbReference>
<keyword evidence="2 7" id="KW-0238">DNA-binding</keyword>
<dbReference type="PROSITE" id="PS50043">
    <property type="entry name" value="HTH_LUXR_2"/>
    <property type="match status" value="1"/>
</dbReference>
<proteinExistence type="predicted"/>
<accession>A0A2Z6IAR0</accession>
<evidence type="ECO:0000259" key="6">
    <source>
        <dbReference type="PROSITE" id="PS50110"/>
    </source>
</evidence>
<dbReference type="GO" id="GO:0000160">
    <property type="term" value="P:phosphorelay signal transduction system"/>
    <property type="evidence" value="ECO:0007669"/>
    <property type="project" value="InterPro"/>
</dbReference>
<dbReference type="Pfam" id="PF00072">
    <property type="entry name" value="Response_reg"/>
    <property type="match status" value="1"/>
</dbReference>
<gene>
    <name evidence="7" type="primary">nwsB_1</name>
    <name evidence="7" type="ORF">SUTMEG_08710</name>
</gene>
<dbReference type="RefSeq" id="WP_120176635.1">
    <property type="nucleotide sequence ID" value="NZ_AP018786.1"/>
</dbReference>
<keyword evidence="3" id="KW-0804">Transcription</keyword>
<dbReference type="SMART" id="SM00448">
    <property type="entry name" value="REC"/>
    <property type="match status" value="1"/>
</dbReference>
<organism evidence="7 8">
    <name type="scientific">Sutterella megalosphaeroides</name>
    <dbReference type="NCBI Taxonomy" id="2494234"/>
    <lineage>
        <taxon>Bacteria</taxon>
        <taxon>Pseudomonadati</taxon>
        <taxon>Pseudomonadota</taxon>
        <taxon>Betaproteobacteria</taxon>
        <taxon>Burkholderiales</taxon>
        <taxon>Sutterellaceae</taxon>
        <taxon>Sutterella</taxon>
    </lineage>
</organism>
<dbReference type="CDD" id="cd06170">
    <property type="entry name" value="LuxR_C_like"/>
    <property type="match status" value="1"/>
</dbReference>
<evidence type="ECO:0000256" key="1">
    <source>
        <dbReference type="ARBA" id="ARBA00023015"/>
    </source>
</evidence>
<evidence type="ECO:0000256" key="2">
    <source>
        <dbReference type="ARBA" id="ARBA00023125"/>
    </source>
</evidence>
<reference evidence="7 8" key="1">
    <citation type="journal article" date="2018" name="Int. J. Syst. Evol. Microbiol.">
        <title>Mesosutterella multiformis gen. nov., sp. nov., a member of the family Sutterellaceae and Sutterella megalosphaeroides sp. nov., isolated from human faeces.</title>
        <authorList>
            <person name="Sakamoto M."/>
            <person name="Ikeyama N."/>
            <person name="Kunihiro T."/>
            <person name="Iino T."/>
            <person name="Yuki M."/>
            <person name="Ohkuma M."/>
        </authorList>
    </citation>
    <scope>NUCLEOTIDE SEQUENCE [LARGE SCALE GENOMIC DNA]</scope>
    <source>
        <strain evidence="7 8">6FBBBH3</strain>
    </source>
</reference>
<dbReference type="PANTHER" id="PTHR44688">
    <property type="entry name" value="DNA-BINDING TRANSCRIPTIONAL ACTIVATOR DEVR_DOSR"/>
    <property type="match status" value="1"/>
</dbReference>
<dbReference type="AlphaFoldDB" id="A0A2Z6IAR0"/>
<evidence type="ECO:0000313" key="7">
    <source>
        <dbReference type="EMBL" id="BBF22980.1"/>
    </source>
</evidence>
<dbReference type="InterPro" id="IPR000792">
    <property type="entry name" value="Tscrpt_reg_LuxR_C"/>
</dbReference>
<dbReference type="InterPro" id="IPR036388">
    <property type="entry name" value="WH-like_DNA-bd_sf"/>
</dbReference>
<feature type="domain" description="Response regulatory" evidence="6">
    <location>
        <begin position="6"/>
        <end position="122"/>
    </location>
</feature>
<dbReference type="Proteomes" id="UP000271003">
    <property type="component" value="Chromosome"/>
</dbReference>
<dbReference type="SUPFAM" id="SSF52172">
    <property type="entry name" value="CheY-like"/>
    <property type="match status" value="1"/>
</dbReference>